<dbReference type="EMBL" id="JBHTBZ010000024">
    <property type="protein sequence ID" value="MFC7460889.1"/>
    <property type="molecule type" value="Genomic_DNA"/>
</dbReference>
<name>A0ABW2SBR0_9BURK</name>
<comment type="caution">
    <text evidence="4">The sequence shown here is derived from an EMBL/GenBank/DDBJ whole genome shotgun (WGS) entry which is preliminary data.</text>
</comment>
<dbReference type="PANTHER" id="PTHR30023">
    <property type="entry name" value="D-ALANYL-D-ALANINE CARBOXYPEPTIDASE"/>
    <property type="match status" value="1"/>
</dbReference>
<reference evidence="5" key="1">
    <citation type="journal article" date="2019" name="Int. J. Syst. Evol. Microbiol.">
        <title>The Global Catalogue of Microorganisms (GCM) 10K type strain sequencing project: providing services to taxonomists for standard genome sequencing and annotation.</title>
        <authorList>
            <consortium name="The Broad Institute Genomics Platform"/>
            <consortium name="The Broad Institute Genome Sequencing Center for Infectious Disease"/>
            <person name="Wu L."/>
            <person name="Ma J."/>
        </authorList>
    </citation>
    <scope>NUCLEOTIDE SEQUENCE [LARGE SCALE GENOMIC DNA]</scope>
    <source>
        <strain evidence="5">CCUG 53903</strain>
    </source>
</reference>
<dbReference type="RefSeq" id="WP_382200565.1">
    <property type="nucleotide sequence ID" value="NZ_JBHTBZ010000024.1"/>
</dbReference>
<keyword evidence="2 4" id="KW-0378">Hydrolase</keyword>
<dbReference type="PANTHER" id="PTHR30023:SF0">
    <property type="entry name" value="PENICILLIN-SENSITIVE CARBOXYPEPTIDASE A"/>
    <property type="match status" value="1"/>
</dbReference>
<dbReference type="Pfam" id="PF02113">
    <property type="entry name" value="Peptidase_S13"/>
    <property type="match status" value="1"/>
</dbReference>
<evidence type="ECO:0000313" key="4">
    <source>
        <dbReference type="EMBL" id="MFC7460889.1"/>
    </source>
</evidence>
<dbReference type="InterPro" id="IPR012338">
    <property type="entry name" value="Beta-lactam/transpept-like"/>
</dbReference>
<dbReference type="GO" id="GO:0009002">
    <property type="term" value="F:serine-type D-Ala-D-Ala carboxypeptidase activity"/>
    <property type="evidence" value="ECO:0007669"/>
    <property type="project" value="UniProtKB-EC"/>
</dbReference>
<keyword evidence="4" id="KW-0645">Protease</keyword>
<keyword evidence="5" id="KW-1185">Reference proteome</keyword>
<dbReference type="PRINTS" id="PR00922">
    <property type="entry name" value="DADACBPTASE3"/>
</dbReference>
<feature type="chain" id="PRO_5046714684" evidence="3">
    <location>
        <begin position="27"/>
        <end position="483"/>
    </location>
</feature>
<sequence length="483" mass="50618">MASYSPLCWRLSVCALLAGGALLAQAQPVPLAPETLPATVNAALAQARVPASALAVLVMDAGDSGQVYATHRAQVPVNPASVMKLVTTYAALDLLGPGHTWTTPVYTDGVLKDGVLQGNLYLQGGGDPKLVTERLWLLMRRIQGLGIRRIAGDIVLDKRAFQLPPVDPGAFDGEPLRPYNAAPDALLINFKSVVMTFTPDPSNGVAQVAVEPPLGGVALPTSVPLAANGAGCGDWRGGLKADFSDPLRIRLAGAYPAACGERSWPVAYAAPERFAERAVAGMWLAVGGQLDGQVREGAVPAGLAPRLNWPSVPLPEVVRDVNKFSNNVMAQHLLLSLALNNANNGPATFDGARQRVATWWRERVGADVPVPEIDNGAGLSRTARTTAQALGRLLRTAYATGHMPELMASLPLSGHDGTLRRSQNAVGLAHLKTGSLNDVSALAGYVHGAQGRRLVFVAIVNHPNAHAARPALQALVGWAAGQP</sequence>
<organism evidence="4 5">
    <name type="scientific">Hydrogenophaga defluvii</name>
    <dbReference type="NCBI Taxonomy" id="249410"/>
    <lineage>
        <taxon>Bacteria</taxon>
        <taxon>Pseudomonadati</taxon>
        <taxon>Pseudomonadota</taxon>
        <taxon>Betaproteobacteria</taxon>
        <taxon>Burkholderiales</taxon>
        <taxon>Comamonadaceae</taxon>
        <taxon>Hydrogenophaga</taxon>
    </lineage>
</organism>
<keyword evidence="4" id="KW-0121">Carboxypeptidase</keyword>
<dbReference type="InterPro" id="IPR000667">
    <property type="entry name" value="Peptidase_S13"/>
</dbReference>
<feature type="signal peptide" evidence="3">
    <location>
        <begin position="1"/>
        <end position="26"/>
    </location>
</feature>
<evidence type="ECO:0000256" key="2">
    <source>
        <dbReference type="ARBA" id="ARBA00022801"/>
    </source>
</evidence>
<dbReference type="EC" id="3.4.16.4" evidence="4"/>
<dbReference type="Gene3D" id="3.40.710.10">
    <property type="entry name" value="DD-peptidase/beta-lactamase superfamily"/>
    <property type="match status" value="1"/>
</dbReference>
<dbReference type="NCBIfam" id="TIGR00666">
    <property type="entry name" value="PBP4"/>
    <property type="match status" value="1"/>
</dbReference>
<proteinExistence type="inferred from homology"/>
<evidence type="ECO:0000256" key="1">
    <source>
        <dbReference type="ARBA" id="ARBA00006096"/>
    </source>
</evidence>
<evidence type="ECO:0000313" key="5">
    <source>
        <dbReference type="Proteomes" id="UP001596457"/>
    </source>
</evidence>
<gene>
    <name evidence="4" type="primary">dacB</name>
    <name evidence="4" type="ORF">ACFQU0_10670</name>
</gene>
<keyword evidence="3" id="KW-0732">Signal</keyword>
<dbReference type="Proteomes" id="UP001596457">
    <property type="component" value="Unassembled WGS sequence"/>
</dbReference>
<dbReference type="Gene3D" id="3.50.80.20">
    <property type="entry name" value="D-Ala-D-Ala carboxypeptidase C, peptidase S13"/>
    <property type="match status" value="1"/>
</dbReference>
<protein>
    <submittedName>
        <fullName evidence="4">D-alanyl-D-alanine carboxypeptidase/D-alanyl-D-alanine-endopeptidase</fullName>
        <ecNumber evidence="4">3.4.16.4</ecNumber>
    </submittedName>
</protein>
<dbReference type="SUPFAM" id="SSF56601">
    <property type="entry name" value="beta-lactamase/transpeptidase-like"/>
    <property type="match status" value="1"/>
</dbReference>
<accession>A0ABW2SBR0</accession>
<evidence type="ECO:0000256" key="3">
    <source>
        <dbReference type="SAM" id="SignalP"/>
    </source>
</evidence>
<comment type="similarity">
    <text evidence="1">Belongs to the peptidase S13 family.</text>
</comment>